<dbReference type="InterPro" id="IPR012349">
    <property type="entry name" value="Split_barrel_FMN-bd"/>
</dbReference>
<dbReference type="SUPFAM" id="SSF50475">
    <property type="entry name" value="FMN-binding split barrel"/>
    <property type="match status" value="1"/>
</dbReference>
<gene>
    <name evidence="2" type="ORF">GCM10009098_13660</name>
</gene>
<accession>A0ABP3NKV6</accession>
<dbReference type="RefSeq" id="WP_226766348.1">
    <property type="nucleotide sequence ID" value="NZ_BAAAEO010000002.1"/>
</dbReference>
<evidence type="ECO:0000313" key="2">
    <source>
        <dbReference type="EMBL" id="GAA0547342.1"/>
    </source>
</evidence>
<dbReference type="Proteomes" id="UP001501169">
    <property type="component" value="Unassembled WGS sequence"/>
</dbReference>
<protein>
    <submittedName>
        <fullName evidence="2">Pyridoxamine 5'-phosphate oxidase family protein</fullName>
    </submittedName>
</protein>
<organism evidence="2 3">
    <name type="scientific">Rheinheimera aquimaris</name>
    <dbReference type="NCBI Taxonomy" id="412437"/>
    <lineage>
        <taxon>Bacteria</taxon>
        <taxon>Pseudomonadati</taxon>
        <taxon>Pseudomonadota</taxon>
        <taxon>Gammaproteobacteria</taxon>
        <taxon>Chromatiales</taxon>
        <taxon>Chromatiaceae</taxon>
        <taxon>Rheinheimera</taxon>
    </lineage>
</organism>
<dbReference type="Pfam" id="PF16242">
    <property type="entry name" value="Pyrid_ox_like"/>
    <property type="match status" value="1"/>
</dbReference>
<dbReference type="EMBL" id="BAAAEO010000002">
    <property type="protein sequence ID" value="GAA0547342.1"/>
    <property type="molecule type" value="Genomic_DNA"/>
</dbReference>
<dbReference type="InterPro" id="IPR052917">
    <property type="entry name" value="Stress-Dev_Protein"/>
</dbReference>
<dbReference type="PANTHER" id="PTHR34818:SF1">
    <property type="entry name" value="PROTEIN BLI-3"/>
    <property type="match status" value="1"/>
</dbReference>
<dbReference type="Gene3D" id="2.30.110.10">
    <property type="entry name" value="Electron Transport, Fmn-binding Protein, Chain A"/>
    <property type="match status" value="1"/>
</dbReference>
<reference evidence="3" key="1">
    <citation type="journal article" date="2019" name="Int. J. Syst. Evol. Microbiol.">
        <title>The Global Catalogue of Microorganisms (GCM) 10K type strain sequencing project: providing services to taxonomists for standard genome sequencing and annotation.</title>
        <authorList>
            <consortium name="The Broad Institute Genomics Platform"/>
            <consortium name="The Broad Institute Genome Sequencing Center for Infectious Disease"/>
            <person name="Wu L."/>
            <person name="Ma J."/>
        </authorList>
    </citation>
    <scope>NUCLEOTIDE SEQUENCE [LARGE SCALE GENOMIC DNA]</scope>
    <source>
        <strain evidence="3">JCM 14331</strain>
    </source>
</reference>
<evidence type="ECO:0000259" key="1">
    <source>
        <dbReference type="Pfam" id="PF16242"/>
    </source>
</evidence>
<dbReference type="InterPro" id="IPR038725">
    <property type="entry name" value="YdaG_split_barrel_FMN-bd"/>
</dbReference>
<feature type="domain" description="General stress protein FMN-binding split barrel" evidence="1">
    <location>
        <begin position="5"/>
        <end position="152"/>
    </location>
</feature>
<dbReference type="PANTHER" id="PTHR34818">
    <property type="entry name" value="PROTEIN BLI-3"/>
    <property type="match status" value="1"/>
</dbReference>
<name>A0ABP3NKV6_9GAMM</name>
<keyword evidence="3" id="KW-1185">Reference proteome</keyword>
<evidence type="ECO:0000313" key="3">
    <source>
        <dbReference type="Proteomes" id="UP001501169"/>
    </source>
</evidence>
<proteinExistence type="predicted"/>
<comment type="caution">
    <text evidence="2">The sequence shown here is derived from an EMBL/GenBank/DDBJ whole genome shotgun (WGS) entry which is preliminary data.</text>
</comment>
<sequence>MSSPEHKQKIWQLIKKINTGMLTTHHGGELRARPMVLVQDEYDGTLWFYTDLESEKVLELEQDHDICLSFADPDSQTYVSLTGTGRATRDKKLIDKYWNSFVAAWFPQGKESPNVGMLEIKIKRGEHWDSSSSKMVNSIKTMKARLTGEQPELGEHEKFGTAGKN</sequence>